<accession>A0A840ID42</accession>
<evidence type="ECO:0000256" key="2">
    <source>
        <dbReference type="SAM" id="Phobius"/>
    </source>
</evidence>
<evidence type="ECO:0000313" key="4">
    <source>
        <dbReference type="Proteomes" id="UP000585272"/>
    </source>
</evidence>
<dbReference type="EMBL" id="JACHNU010000002">
    <property type="protein sequence ID" value="MBB4662779.1"/>
    <property type="molecule type" value="Genomic_DNA"/>
</dbReference>
<dbReference type="AlphaFoldDB" id="A0A840ID42"/>
<keyword evidence="2" id="KW-0472">Membrane</keyword>
<comment type="caution">
    <text evidence="3">The sequence shown here is derived from an EMBL/GenBank/DDBJ whole genome shotgun (WGS) entry which is preliminary data.</text>
</comment>
<feature type="transmembrane region" description="Helical" evidence="2">
    <location>
        <begin position="177"/>
        <end position="200"/>
    </location>
</feature>
<dbReference type="Proteomes" id="UP000585272">
    <property type="component" value="Unassembled WGS sequence"/>
</dbReference>
<evidence type="ECO:0000313" key="3">
    <source>
        <dbReference type="EMBL" id="MBB4662779.1"/>
    </source>
</evidence>
<keyword evidence="2" id="KW-1133">Transmembrane helix</keyword>
<feature type="transmembrane region" description="Helical" evidence="2">
    <location>
        <begin position="125"/>
        <end position="143"/>
    </location>
</feature>
<gene>
    <name evidence="3" type="ORF">BDZ31_002365</name>
</gene>
<keyword evidence="2" id="KW-0812">Transmembrane</keyword>
<name>A0A840ID42_9ACTN</name>
<dbReference type="RefSeq" id="WP_183342223.1">
    <property type="nucleotide sequence ID" value="NZ_JACHNU010000002.1"/>
</dbReference>
<keyword evidence="4" id="KW-1185">Reference proteome</keyword>
<proteinExistence type="predicted"/>
<sequence length="249" mass="27198">MTEQPDATAAPSQPRWWLEVDGHRIEVEADGSGWKSRARLLVDGEQVDERSSGAGEVTLRGEAVNVKVSWGWRGEVRRCVAHLDGGETLPLRPPPGTRAAQLDALADERPVLYAARHVAIAGGKLLLGLVGFGLIVRLLISLLPDVSIDPPDIPLPSIDLPRIPLPSVDLPDITLPAWLQAILEASRWWMPLLIAIAIGWQEVRRRRRRVERERAARGEHGERAPDERDGAPADSAPGERDGAAADGER</sequence>
<organism evidence="3 4">
    <name type="scientific">Conexibacter arvalis</name>
    <dbReference type="NCBI Taxonomy" id="912552"/>
    <lineage>
        <taxon>Bacteria</taxon>
        <taxon>Bacillati</taxon>
        <taxon>Actinomycetota</taxon>
        <taxon>Thermoleophilia</taxon>
        <taxon>Solirubrobacterales</taxon>
        <taxon>Conexibacteraceae</taxon>
        <taxon>Conexibacter</taxon>
    </lineage>
</organism>
<protein>
    <submittedName>
        <fullName evidence="3">Uncharacterized protein</fullName>
    </submittedName>
</protein>
<evidence type="ECO:0000256" key="1">
    <source>
        <dbReference type="SAM" id="MobiDB-lite"/>
    </source>
</evidence>
<reference evidence="3 4" key="1">
    <citation type="submission" date="2020-08" db="EMBL/GenBank/DDBJ databases">
        <title>Genomic Encyclopedia of Archaeal and Bacterial Type Strains, Phase II (KMG-II): from individual species to whole genera.</title>
        <authorList>
            <person name="Goeker M."/>
        </authorList>
    </citation>
    <scope>NUCLEOTIDE SEQUENCE [LARGE SCALE GENOMIC DNA]</scope>
    <source>
        <strain evidence="3 4">DSM 23288</strain>
    </source>
</reference>
<feature type="region of interest" description="Disordered" evidence="1">
    <location>
        <begin position="211"/>
        <end position="249"/>
    </location>
</feature>